<evidence type="ECO:0000256" key="1">
    <source>
        <dbReference type="SAM" id="Phobius"/>
    </source>
</evidence>
<protein>
    <submittedName>
        <fullName evidence="2">Uncharacterized protein</fullName>
    </submittedName>
</protein>
<reference evidence="3" key="1">
    <citation type="submission" date="2016-06" db="EMBL/GenBank/DDBJ databases">
        <authorList>
            <person name="Varghese N."/>
            <person name="Submissions Spin"/>
        </authorList>
    </citation>
    <scope>NUCLEOTIDE SEQUENCE [LARGE SCALE GENOMIC DNA]</scope>
    <source>
        <strain evidence="3">DSM 44100</strain>
    </source>
</reference>
<dbReference type="EMBL" id="FMCU01000024">
    <property type="protein sequence ID" value="SCF47829.1"/>
    <property type="molecule type" value="Genomic_DNA"/>
</dbReference>
<organism evidence="2 3">
    <name type="scientific">Micromonospora matsumotoense</name>
    <dbReference type="NCBI Taxonomy" id="121616"/>
    <lineage>
        <taxon>Bacteria</taxon>
        <taxon>Bacillati</taxon>
        <taxon>Actinomycetota</taxon>
        <taxon>Actinomycetes</taxon>
        <taxon>Micromonosporales</taxon>
        <taxon>Micromonosporaceae</taxon>
        <taxon>Micromonospora</taxon>
    </lineage>
</organism>
<keyword evidence="1" id="KW-1133">Transmembrane helix</keyword>
<proteinExistence type="predicted"/>
<evidence type="ECO:0000313" key="3">
    <source>
        <dbReference type="Proteomes" id="UP000198797"/>
    </source>
</evidence>
<gene>
    <name evidence="2" type="ORF">GA0070216_12410</name>
</gene>
<dbReference type="Proteomes" id="UP000198797">
    <property type="component" value="Unassembled WGS sequence"/>
</dbReference>
<dbReference type="STRING" id="121616.GA0070216_12410"/>
<dbReference type="AlphaFoldDB" id="A0A1C5ARF2"/>
<keyword evidence="1" id="KW-0472">Membrane</keyword>
<feature type="transmembrane region" description="Helical" evidence="1">
    <location>
        <begin position="62"/>
        <end position="79"/>
    </location>
</feature>
<keyword evidence="1" id="KW-0812">Transmembrane</keyword>
<sequence length="84" mass="9546">MWAGTAGSYRFRMSGQRSVNRLLWAGLVVALVGLVFNLGWFFVPPDVWFDDPGFVPMPEALLGWWVILIGVVLMVWSLHRGARR</sequence>
<accession>A0A1C5ARF2</accession>
<keyword evidence="3" id="KW-1185">Reference proteome</keyword>
<name>A0A1C5ARF2_9ACTN</name>
<evidence type="ECO:0000313" key="2">
    <source>
        <dbReference type="EMBL" id="SCF47829.1"/>
    </source>
</evidence>
<feature type="transmembrane region" description="Helical" evidence="1">
    <location>
        <begin position="21"/>
        <end position="42"/>
    </location>
</feature>